<dbReference type="OrthoDB" id="5809593at2"/>
<evidence type="ECO:0000313" key="2">
    <source>
        <dbReference type="Proteomes" id="UP000251647"/>
    </source>
</evidence>
<name>A0A2T3QQI3_PHODM</name>
<protein>
    <submittedName>
        <fullName evidence="1">Uncharacterized protein</fullName>
    </submittedName>
</protein>
<gene>
    <name evidence="1" type="ORF">NCTC11647_00566</name>
</gene>
<dbReference type="InterPro" id="IPR018247">
    <property type="entry name" value="EF_Hand_1_Ca_BS"/>
</dbReference>
<dbReference type="EMBL" id="UATL01000001">
    <property type="protein sequence ID" value="SPY27511.1"/>
    <property type="molecule type" value="Genomic_DNA"/>
</dbReference>
<dbReference type="PROSITE" id="PS51257">
    <property type="entry name" value="PROKAR_LIPOPROTEIN"/>
    <property type="match status" value="1"/>
</dbReference>
<organism evidence="1 2">
    <name type="scientific">Photobacterium damselae</name>
    <dbReference type="NCBI Taxonomy" id="38293"/>
    <lineage>
        <taxon>Bacteria</taxon>
        <taxon>Pseudomonadati</taxon>
        <taxon>Pseudomonadota</taxon>
        <taxon>Gammaproteobacteria</taxon>
        <taxon>Vibrionales</taxon>
        <taxon>Vibrionaceae</taxon>
        <taxon>Photobacterium</taxon>
    </lineage>
</organism>
<evidence type="ECO:0000313" key="1">
    <source>
        <dbReference type="EMBL" id="SPY27511.1"/>
    </source>
</evidence>
<dbReference type="RefSeq" id="WP_005300675.1">
    <property type="nucleotide sequence ID" value="NZ_PYOG01000001.1"/>
</dbReference>
<sequence>MKKLILGIGLLVASCVVAKSTPSTLTAWVLTGSWQHPDSQHSPFTTIDSVRKWEATQTDMVFGSLQDLTANKNTVAIGYMYAHKFDCRPDEQLGWIADRAYQQDIPLETAFLHYQQDTIVALPDLSSGLHYLLQGEPLLSLYVHQQNYATARLPLQIQVNDQLITHFAYPITSLLVTASKPPRISIPILDEDSAIKEWREITIQWQQTDQGWLAQLSRPFSLLNNRPVYRGRSLNTGDKSLQAGFRPWSLQLTWSEPTQVERIATEPWLELDSYDDQTVMVFPGWDPANDRDSDGYIDSKEWQQRANKKASARFPHQARLIPTGKMWSGSCWYRTNFSDAKFNQLHASWYQFDWQRQGLSGAYNDDMAKLLGKNQFTLFQGGLIREMVPLIAGELDAEQKYGQQLAQFFTEIKHQTKTQYLAANISELNLWQYQAWPQELKQVVNVWLREHYLYPAIGLAQLQHYWEHFALMAQGDISLVMSSTKTGLSQQYPSQQQAWQQDITTGLALYYLFNVPQQTYYHSWNQTFVYGSGNTKFNPQNPVSSTWYQSGVPKNWAYYPQHMLAVDIGEPTLPPDGYRLVKWVSEKAKANSQDTQLGTIPIYPSHWFWLKRDGWWDDIPKEGVIARQYSKGLVLYRASREAKQSSFYQVEPINIELPELYQRVNFDGTLSPASQQISIKGYEGIVLKRYDGTEP</sequence>
<dbReference type="Proteomes" id="UP000251647">
    <property type="component" value="Unassembled WGS sequence"/>
</dbReference>
<dbReference type="AlphaFoldDB" id="A0A2T3QQI3"/>
<proteinExistence type="predicted"/>
<dbReference type="PROSITE" id="PS00018">
    <property type="entry name" value="EF_HAND_1"/>
    <property type="match status" value="1"/>
</dbReference>
<reference evidence="1 2" key="1">
    <citation type="submission" date="2018-06" db="EMBL/GenBank/DDBJ databases">
        <authorList>
            <consortium name="Pathogen Informatics"/>
            <person name="Doyle S."/>
        </authorList>
    </citation>
    <scope>NUCLEOTIDE SEQUENCE [LARGE SCALE GENOMIC DNA]</scope>
    <source>
        <strain evidence="1 2">NCTC11647</strain>
    </source>
</reference>
<accession>A0A2T3QQI3</accession>